<keyword evidence="3" id="KW-0479">Metal-binding</keyword>
<dbReference type="Gene3D" id="3.30.830.10">
    <property type="entry name" value="Metalloenzyme, LuxS/M16 peptidase-like"/>
    <property type="match status" value="1"/>
</dbReference>
<keyword evidence="5" id="KW-0862">Zinc</keyword>
<dbReference type="InterPro" id="IPR001431">
    <property type="entry name" value="Pept_M16_Zn_BS"/>
</dbReference>
<dbReference type="SUPFAM" id="SSF63411">
    <property type="entry name" value="LuxS/MPP-like metallohydrolase"/>
    <property type="match status" value="1"/>
</dbReference>
<dbReference type="GO" id="GO:0046872">
    <property type="term" value="F:metal ion binding"/>
    <property type="evidence" value="ECO:0007669"/>
    <property type="project" value="UniProtKB-KW"/>
</dbReference>
<organism evidence="8">
    <name type="scientific">Lygus hesperus</name>
    <name type="common">Western plant bug</name>
    <dbReference type="NCBI Taxonomy" id="30085"/>
    <lineage>
        <taxon>Eukaryota</taxon>
        <taxon>Metazoa</taxon>
        <taxon>Ecdysozoa</taxon>
        <taxon>Arthropoda</taxon>
        <taxon>Hexapoda</taxon>
        <taxon>Insecta</taxon>
        <taxon>Pterygota</taxon>
        <taxon>Neoptera</taxon>
        <taxon>Paraneoptera</taxon>
        <taxon>Hemiptera</taxon>
        <taxon>Heteroptera</taxon>
        <taxon>Panheteroptera</taxon>
        <taxon>Cimicomorpha</taxon>
        <taxon>Miridae</taxon>
        <taxon>Mirini</taxon>
        <taxon>Lygus</taxon>
    </lineage>
</organism>
<dbReference type="EMBL" id="GBHO01027306">
    <property type="protein sequence ID" value="JAG16298.1"/>
    <property type="molecule type" value="Transcribed_RNA"/>
</dbReference>
<evidence type="ECO:0000313" key="8">
    <source>
        <dbReference type="EMBL" id="JAG16298.1"/>
    </source>
</evidence>
<gene>
    <name evidence="8" type="primary">Ide_4</name>
    <name evidence="8" type="ORF">CM83_37352</name>
</gene>
<dbReference type="InterPro" id="IPR011249">
    <property type="entry name" value="Metalloenz_LuxS/M16"/>
</dbReference>
<dbReference type="InterPro" id="IPR050626">
    <property type="entry name" value="Peptidase_M16"/>
</dbReference>
<keyword evidence="4" id="KW-0378">Hydrolase</keyword>
<keyword evidence="6" id="KW-0482">Metalloprotease</keyword>
<dbReference type="AlphaFoldDB" id="A0A0A9XBU9"/>
<keyword evidence="2" id="KW-0645">Protease</keyword>
<dbReference type="Pfam" id="PF00675">
    <property type="entry name" value="Peptidase_M16"/>
    <property type="match status" value="1"/>
</dbReference>
<dbReference type="GO" id="GO:0005829">
    <property type="term" value="C:cytosol"/>
    <property type="evidence" value="ECO:0007669"/>
    <property type="project" value="TreeGrafter"/>
</dbReference>
<evidence type="ECO:0000256" key="4">
    <source>
        <dbReference type="ARBA" id="ARBA00022801"/>
    </source>
</evidence>
<evidence type="ECO:0000259" key="7">
    <source>
        <dbReference type="Pfam" id="PF00675"/>
    </source>
</evidence>
<dbReference type="GO" id="GO:0004222">
    <property type="term" value="F:metalloendopeptidase activity"/>
    <property type="evidence" value="ECO:0007669"/>
    <property type="project" value="InterPro"/>
</dbReference>
<dbReference type="GO" id="GO:0043171">
    <property type="term" value="P:peptide catabolic process"/>
    <property type="evidence" value="ECO:0007669"/>
    <property type="project" value="TreeGrafter"/>
</dbReference>
<reference evidence="8" key="2">
    <citation type="submission" date="2014-07" db="EMBL/GenBank/DDBJ databases">
        <authorList>
            <person name="Hull J."/>
        </authorList>
    </citation>
    <scope>NUCLEOTIDE SEQUENCE</scope>
</reference>
<dbReference type="PROSITE" id="PS00143">
    <property type="entry name" value="INSULINASE"/>
    <property type="match status" value="1"/>
</dbReference>
<sequence length="113" mass="12489">MIKNMSRTIIAPKSLRAKHFGYVLPNGVKCVLVHDDTVKMPAVAMSIHTGQLNDPVLLPGLAHFCEHMLFMGTTKFPSESEYSSFVTKHNGYTNAFTSDQATSYYFSVSEAAL</sequence>
<comment type="similarity">
    <text evidence="1">Belongs to the peptidase M16 family.</text>
</comment>
<evidence type="ECO:0000256" key="6">
    <source>
        <dbReference type="ARBA" id="ARBA00023049"/>
    </source>
</evidence>
<evidence type="ECO:0000256" key="1">
    <source>
        <dbReference type="ARBA" id="ARBA00007261"/>
    </source>
</evidence>
<dbReference type="InterPro" id="IPR011765">
    <property type="entry name" value="Pept_M16_N"/>
</dbReference>
<protein>
    <submittedName>
        <fullName evidence="8">Insulin-degrading enzyme</fullName>
    </submittedName>
</protein>
<dbReference type="MEROPS" id="M16.002"/>
<accession>A0A0A9XBU9</accession>
<evidence type="ECO:0000256" key="5">
    <source>
        <dbReference type="ARBA" id="ARBA00022833"/>
    </source>
</evidence>
<dbReference type="PANTHER" id="PTHR43690:SF18">
    <property type="entry name" value="INSULIN-DEGRADING ENZYME-RELATED"/>
    <property type="match status" value="1"/>
</dbReference>
<dbReference type="GO" id="GO:0005739">
    <property type="term" value="C:mitochondrion"/>
    <property type="evidence" value="ECO:0007669"/>
    <property type="project" value="TreeGrafter"/>
</dbReference>
<dbReference type="PANTHER" id="PTHR43690">
    <property type="entry name" value="NARDILYSIN"/>
    <property type="match status" value="1"/>
</dbReference>
<evidence type="ECO:0000256" key="3">
    <source>
        <dbReference type="ARBA" id="ARBA00022723"/>
    </source>
</evidence>
<reference evidence="8" key="1">
    <citation type="journal article" date="2014" name="PLoS ONE">
        <title>Transcriptome-Based Identification of ABC Transporters in the Western Tarnished Plant Bug Lygus hesperus.</title>
        <authorList>
            <person name="Hull J.J."/>
            <person name="Chaney K."/>
            <person name="Geib S.M."/>
            <person name="Fabrick J.A."/>
            <person name="Brent C.S."/>
            <person name="Walsh D."/>
            <person name="Lavine L.C."/>
        </authorList>
    </citation>
    <scope>NUCLEOTIDE SEQUENCE</scope>
</reference>
<feature type="domain" description="Peptidase M16 N-terminal" evidence="7">
    <location>
        <begin position="31"/>
        <end position="111"/>
    </location>
</feature>
<proteinExistence type="inferred from homology"/>
<dbReference type="GO" id="GO:0051603">
    <property type="term" value="P:proteolysis involved in protein catabolic process"/>
    <property type="evidence" value="ECO:0007669"/>
    <property type="project" value="TreeGrafter"/>
</dbReference>
<evidence type="ECO:0000256" key="2">
    <source>
        <dbReference type="ARBA" id="ARBA00022670"/>
    </source>
</evidence>
<name>A0A0A9XBU9_LYGHE</name>